<evidence type="ECO:0000313" key="5">
    <source>
        <dbReference type="RefSeq" id="XP_033538206.1"/>
    </source>
</evidence>
<evidence type="ECO:0000259" key="2">
    <source>
        <dbReference type="Pfam" id="PF16035"/>
    </source>
</evidence>
<accession>A0A6G1GEN7</accession>
<gene>
    <name evidence="3 5" type="ORF">P152DRAFT_389726</name>
</gene>
<dbReference type="PANTHER" id="PTHR47284">
    <property type="entry name" value="FATTY-ACID-BINDING PROTEIN 2"/>
    <property type="match status" value="1"/>
</dbReference>
<feature type="compositionally biased region" description="Low complexity" evidence="1">
    <location>
        <begin position="32"/>
        <end position="41"/>
    </location>
</feature>
<reference evidence="5" key="3">
    <citation type="submission" date="2025-04" db="UniProtKB">
        <authorList>
            <consortium name="RefSeq"/>
        </authorList>
    </citation>
    <scope>IDENTIFICATION</scope>
    <source>
        <strain evidence="5">CBS 781.70</strain>
    </source>
</reference>
<protein>
    <recommendedName>
        <fullName evidence="2">Chalcone isomerase domain-containing protein</fullName>
    </recommendedName>
</protein>
<dbReference type="OrthoDB" id="18193at2759"/>
<evidence type="ECO:0000256" key="1">
    <source>
        <dbReference type="SAM" id="MobiDB-lite"/>
    </source>
</evidence>
<dbReference type="InterPro" id="IPR016088">
    <property type="entry name" value="Chalcone_isomerase_3-sand"/>
</dbReference>
<proteinExistence type="predicted"/>
<dbReference type="RefSeq" id="XP_033538206.1">
    <property type="nucleotide sequence ID" value="XM_033675999.1"/>
</dbReference>
<reference evidence="5" key="2">
    <citation type="submission" date="2020-04" db="EMBL/GenBank/DDBJ databases">
        <authorList>
            <consortium name="NCBI Genome Project"/>
        </authorList>
    </citation>
    <scope>NUCLEOTIDE SEQUENCE</scope>
    <source>
        <strain evidence="5">CBS 781.70</strain>
    </source>
</reference>
<evidence type="ECO:0000313" key="4">
    <source>
        <dbReference type="Proteomes" id="UP000504638"/>
    </source>
</evidence>
<dbReference type="SUPFAM" id="SSF54626">
    <property type="entry name" value="Chalcone isomerase"/>
    <property type="match status" value="1"/>
</dbReference>
<dbReference type="AlphaFoldDB" id="A0A6G1GEN7"/>
<feature type="compositionally biased region" description="Basic and acidic residues" evidence="1">
    <location>
        <begin position="9"/>
        <end position="24"/>
    </location>
</feature>
<sequence length="343" mass="36981">MLQIGHPDNLSKEKDQQKRAREVTVRVQPRESSVSSSGWSGTERCDAPPSKDASTFLGKPVVVAPGGEKLIVKDESGMDIELVPTGTSSIPHFPKTIHLPHPTNNADTSEYTLLGLGIRSVSFLSIQVYVVGLYVRTASLPALQSTLVHRVNPTATALIPSEKADLRTALLDPDASYQLWDAVLADPAATKVDTALRVVPTRSTDFNHLRDGWVTGIKARTAAAQKAGDASFADESFAESMRGFQAALAGRGSAPKGSVIVLRRKEQGELEMLFQKREKVEGRGVGGEWEGLGTVEDERVARLLWLGYLGGKKVSSEGVRKAVVEGCMELVERPTGTLATRVE</sequence>
<name>A0A6G1GEN7_9PEZI</name>
<feature type="region of interest" description="Disordered" evidence="1">
    <location>
        <begin position="1"/>
        <end position="52"/>
    </location>
</feature>
<dbReference type="GO" id="GO:0016872">
    <property type="term" value="F:intramolecular lyase activity"/>
    <property type="evidence" value="ECO:0007669"/>
    <property type="project" value="InterPro"/>
</dbReference>
<keyword evidence="4" id="KW-1185">Reference proteome</keyword>
<feature type="domain" description="Chalcone isomerase" evidence="2">
    <location>
        <begin position="110"/>
        <end position="324"/>
    </location>
</feature>
<dbReference type="EMBL" id="ML975150">
    <property type="protein sequence ID" value="KAF1816575.1"/>
    <property type="molecule type" value="Genomic_DNA"/>
</dbReference>
<dbReference type="Gene3D" id="3.50.70.10">
    <property type="match status" value="1"/>
</dbReference>
<evidence type="ECO:0000313" key="3">
    <source>
        <dbReference type="EMBL" id="KAF1816575.1"/>
    </source>
</evidence>
<dbReference type="GeneID" id="54416569"/>
<dbReference type="Pfam" id="PF16035">
    <property type="entry name" value="Chalcone_2"/>
    <property type="match status" value="1"/>
</dbReference>
<organism evidence="3">
    <name type="scientific">Eremomyces bilateralis CBS 781.70</name>
    <dbReference type="NCBI Taxonomy" id="1392243"/>
    <lineage>
        <taxon>Eukaryota</taxon>
        <taxon>Fungi</taxon>
        <taxon>Dikarya</taxon>
        <taxon>Ascomycota</taxon>
        <taxon>Pezizomycotina</taxon>
        <taxon>Dothideomycetes</taxon>
        <taxon>Dothideomycetes incertae sedis</taxon>
        <taxon>Eremomycetales</taxon>
        <taxon>Eremomycetaceae</taxon>
        <taxon>Eremomyces</taxon>
    </lineage>
</organism>
<dbReference type="Proteomes" id="UP000504638">
    <property type="component" value="Unplaced"/>
</dbReference>
<reference evidence="3 5" key="1">
    <citation type="submission" date="2020-01" db="EMBL/GenBank/DDBJ databases">
        <authorList>
            <consortium name="DOE Joint Genome Institute"/>
            <person name="Haridas S."/>
            <person name="Albert R."/>
            <person name="Binder M."/>
            <person name="Bloem J."/>
            <person name="Labutti K."/>
            <person name="Salamov A."/>
            <person name="Andreopoulos B."/>
            <person name="Baker S.E."/>
            <person name="Barry K."/>
            <person name="Bills G."/>
            <person name="Bluhm B.H."/>
            <person name="Cannon C."/>
            <person name="Castanera R."/>
            <person name="Culley D.E."/>
            <person name="Daum C."/>
            <person name="Ezra D."/>
            <person name="Gonzalez J.B."/>
            <person name="Henrissat B."/>
            <person name="Kuo A."/>
            <person name="Liang C."/>
            <person name="Lipzen A."/>
            <person name="Lutzoni F."/>
            <person name="Magnuson J."/>
            <person name="Mondo S."/>
            <person name="Nolan M."/>
            <person name="Ohm R."/>
            <person name="Pangilinan J."/>
            <person name="Park H.-J."/>
            <person name="Ramirez L."/>
            <person name="Alfaro M."/>
            <person name="Sun H."/>
            <person name="Tritt A."/>
            <person name="Yoshinaga Y."/>
            <person name="Zwiers L.-H."/>
            <person name="Turgeon B.G."/>
            <person name="Goodwin S.B."/>
            <person name="Spatafora J.W."/>
            <person name="Crous P.W."/>
            <person name="Grigoriev I.V."/>
        </authorList>
    </citation>
    <scope>NUCLEOTIDE SEQUENCE</scope>
    <source>
        <strain evidence="3 5">CBS 781.70</strain>
    </source>
</reference>
<dbReference type="PANTHER" id="PTHR47284:SF3">
    <property type="entry name" value="FATTY-ACID-BINDING PROTEIN 2"/>
    <property type="match status" value="1"/>
</dbReference>
<dbReference type="InterPro" id="IPR036298">
    <property type="entry name" value="Chalcone_isomerase_sf"/>
</dbReference>
<dbReference type="InterPro" id="IPR016087">
    <property type="entry name" value="Chalcone_isomerase"/>
</dbReference>